<reference evidence="2 3" key="1">
    <citation type="journal article" date="2016" name="Mol. Biol. Evol.">
        <title>Comparative Genomics of Early-Diverging Mushroom-Forming Fungi Provides Insights into the Origins of Lignocellulose Decay Capabilities.</title>
        <authorList>
            <person name="Nagy L.G."/>
            <person name="Riley R."/>
            <person name="Tritt A."/>
            <person name="Adam C."/>
            <person name="Daum C."/>
            <person name="Floudas D."/>
            <person name="Sun H."/>
            <person name="Yadav J.S."/>
            <person name="Pangilinan J."/>
            <person name="Larsson K.H."/>
            <person name="Matsuura K."/>
            <person name="Barry K."/>
            <person name="Labutti K."/>
            <person name="Kuo R."/>
            <person name="Ohm R.A."/>
            <person name="Bhattacharya S.S."/>
            <person name="Shirouzu T."/>
            <person name="Yoshinaga Y."/>
            <person name="Martin F.M."/>
            <person name="Grigoriev I.V."/>
            <person name="Hibbett D.S."/>
        </authorList>
    </citation>
    <scope>NUCLEOTIDE SEQUENCE [LARGE SCALE GENOMIC DNA]</scope>
    <source>
        <strain evidence="2 3">HHB9708</strain>
    </source>
</reference>
<evidence type="ECO:0000313" key="3">
    <source>
        <dbReference type="Proteomes" id="UP000076722"/>
    </source>
</evidence>
<feature type="region of interest" description="Disordered" evidence="1">
    <location>
        <begin position="186"/>
        <end position="263"/>
    </location>
</feature>
<feature type="compositionally biased region" description="Pro residues" evidence="1">
    <location>
        <begin position="232"/>
        <end position="243"/>
    </location>
</feature>
<evidence type="ECO:0000313" key="2">
    <source>
        <dbReference type="EMBL" id="KZS86574.1"/>
    </source>
</evidence>
<gene>
    <name evidence="2" type="ORF">SISNIDRAFT_491827</name>
</gene>
<accession>A0A164MCB0</accession>
<protein>
    <submittedName>
        <fullName evidence="2">Uncharacterized protein</fullName>
    </submittedName>
</protein>
<evidence type="ECO:0000256" key="1">
    <source>
        <dbReference type="SAM" id="MobiDB-lite"/>
    </source>
</evidence>
<feature type="region of interest" description="Disordered" evidence="1">
    <location>
        <begin position="1"/>
        <end position="20"/>
    </location>
</feature>
<sequence>MVMTQVSRLRKSGTGGPLEADNDVTWSKDLRVAALNQVMKDALTHLSQPSQGLRNAADVASSTCPTAAVPRASTEDHKPYPNFASEYVLGSPQEDGRHGSDIIVSPLEESSCPTEPSGYPITGNKPRFSLRSDEAVDDSPHGAVNQSPQSKRSDGPYAPYVESICTSISRSQSESSLGMEVDYPITPNTLTSQRSHHYLSHPNSHPMRLHGELPVDGQPPVAETSTERPVQEDPPPNMFPPHGPNKDSAEPNNPMELPKHTPSNLQSQWQPYYHMWCFPASSPWHPYVYCPVLVPVWMVPIHNPQYY</sequence>
<dbReference type="EMBL" id="KV419483">
    <property type="protein sequence ID" value="KZS86574.1"/>
    <property type="molecule type" value="Genomic_DNA"/>
</dbReference>
<name>A0A164MCB0_9AGAM</name>
<feature type="region of interest" description="Disordered" evidence="1">
    <location>
        <begin position="107"/>
        <end position="158"/>
    </location>
</feature>
<proteinExistence type="predicted"/>
<dbReference type="AlphaFoldDB" id="A0A164MCB0"/>
<dbReference type="Proteomes" id="UP000076722">
    <property type="component" value="Unassembled WGS sequence"/>
</dbReference>
<organism evidence="2 3">
    <name type="scientific">Sistotremastrum niveocremeum HHB9708</name>
    <dbReference type="NCBI Taxonomy" id="1314777"/>
    <lineage>
        <taxon>Eukaryota</taxon>
        <taxon>Fungi</taxon>
        <taxon>Dikarya</taxon>
        <taxon>Basidiomycota</taxon>
        <taxon>Agaricomycotina</taxon>
        <taxon>Agaricomycetes</taxon>
        <taxon>Sistotremastrales</taxon>
        <taxon>Sistotremastraceae</taxon>
        <taxon>Sertulicium</taxon>
        <taxon>Sertulicium niveocremeum</taxon>
    </lineage>
</organism>
<keyword evidence="3" id="KW-1185">Reference proteome</keyword>
<feature type="compositionally biased region" description="Basic and acidic residues" evidence="1">
    <location>
        <begin position="130"/>
        <end position="140"/>
    </location>
</feature>